<dbReference type="InterPro" id="IPR050765">
    <property type="entry name" value="Riboflavin_Biosynth_HTPR"/>
</dbReference>
<dbReference type="GO" id="GO:0009231">
    <property type="term" value="P:riboflavin biosynthetic process"/>
    <property type="evidence" value="ECO:0007669"/>
    <property type="project" value="InterPro"/>
</dbReference>
<protein>
    <submittedName>
        <fullName evidence="5">Pyrimidine reductase family protein</fullName>
    </submittedName>
</protein>
<keyword evidence="6" id="KW-1185">Reference proteome</keyword>
<comment type="caution">
    <text evidence="5">The sequence shown here is derived from an EMBL/GenBank/DDBJ whole genome shotgun (WGS) entry which is preliminary data.</text>
</comment>
<comment type="pathway">
    <text evidence="1">Cofactor biosynthesis; riboflavin biosynthesis.</text>
</comment>
<dbReference type="PANTHER" id="PTHR38011">
    <property type="entry name" value="DIHYDROFOLATE REDUCTASE FAMILY PROTEIN (AFU_ORTHOLOGUE AFUA_8G06820)"/>
    <property type="match status" value="1"/>
</dbReference>
<proteinExistence type="predicted"/>
<dbReference type="SUPFAM" id="SSF53597">
    <property type="entry name" value="Dihydrofolate reductase-like"/>
    <property type="match status" value="1"/>
</dbReference>
<evidence type="ECO:0000313" key="5">
    <source>
        <dbReference type="EMBL" id="NKE10552.1"/>
    </source>
</evidence>
<name>A0A846TXS5_9MICC</name>
<evidence type="ECO:0000259" key="4">
    <source>
        <dbReference type="Pfam" id="PF01872"/>
    </source>
</evidence>
<organism evidence="5 6">
    <name type="scientific">Kocuria subflava</name>
    <dbReference type="NCBI Taxonomy" id="1736139"/>
    <lineage>
        <taxon>Bacteria</taxon>
        <taxon>Bacillati</taxon>
        <taxon>Actinomycetota</taxon>
        <taxon>Actinomycetes</taxon>
        <taxon>Micrococcales</taxon>
        <taxon>Micrococcaceae</taxon>
        <taxon>Kocuria</taxon>
    </lineage>
</organism>
<dbReference type="Gene3D" id="3.40.430.10">
    <property type="entry name" value="Dihydrofolate Reductase, subunit A"/>
    <property type="match status" value="1"/>
</dbReference>
<gene>
    <name evidence="5" type="ORF">GTW58_11550</name>
</gene>
<dbReference type="Pfam" id="PF01872">
    <property type="entry name" value="RibD_C"/>
    <property type="match status" value="1"/>
</dbReference>
<keyword evidence="3" id="KW-0560">Oxidoreductase</keyword>
<dbReference type="Proteomes" id="UP000521379">
    <property type="component" value="Unassembled WGS sequence"/>
</dbReference>
<evidence type="ECO:0000256" key="3">
    <source>
        <dbReference type="ARBA" id="ARBA00023002"/>
    </source>
</evidence>
<dbReference type="PANTHER" id="PTHR38011:SF7">
    <property type="entry name" value="2,5-DIAMINO-6-RIBOSYLAMINO-4(3H)-PYRIMIDINONE 5'-PHOSPHATE REDUCTASE"/>
    <property type="match status" value="1"/>
</dbReference>
<keyword evidence="2" id="KW-0521">NADP</keyword>
<dbReference type="EMBL" id="JAAVUN010000030">
    <property type="protein sequence ID" value="NKE10552.1"/>
    <property type="molecule type" value="Genomic_DNA"/>
</dbReference>
<evidence type="ECO:0000313" key="6">
    <source>
        <dbReference type="Proteomes" id="UP000521379"/>
    </source>
</evidence>
<dbReference type="RefSeq" id="WP_119933609.1">
    <property type="nucleotide sequence ID" value="NZ_JAAVUN010000030.1"/>
</dbReference>
<reference evidence="5 6" key="1">
    <citation type="submission" date="2020-02" db="EMBL/GenBank/DDBJ databases">
        <authorList>
            <person name="Sun Q."/>
        </authorList>
    </citation>
    <scope>NUCLEOTIDE SEQUENCE [LARGE SCALE GENOMIC DNA]</scope>
    <source>
        <strain evidence="5 6">YIM 13062</strain>
    </source>
</reference>
<evidence type="ECO:0000256" key="2">
    <source>
        <dbReference type="ARBA" id="ARBA00022857"/>
    </source>
</evidence>
<dbReference type="AlphaFoldDB" id="A0A846TXS5"/>
<sequence length="278" mass="29434">MTEGVVPVQMEAVSQVHRLWPDPGMVGLDALREHYLQTWATADQGATATMISSVDGSSELEGLSGGLSSPVDQKLMDVLRSVADVVVVGAGTLRAEGYGGLRVTQESLRWRRAHGLTDHPVLAVVSGSLNVTADAPFLADAPVRPLVFTTDAGHWMDDLPKRRMAALGEVAEVVVVTPRRHALQEPGAPTGVDPAEVHRELADRGHARVLCEGGPQLLSAWFQAGCVAQFQVSVAPVIAGGVGPRILQEPGAGARGTELLQVLQDNSMLMLHHKVLPA</sequence>
<evidence type="ECO:0000256" key="1">
    <source>
        <dbReference type="ARBA" id="ARBA00005104"/>
    </source>
</evidence>
<accession>A0A846TXS5</accession>
<feature type="domain" description="Bacterial bifunctional deaminase-reductase C-terminal" evidence="4">
    <location>
        <begin position="47"/>
        <end position="254"/>
    </location>
</feature>
<dbReference type="GO" id="GO:0008703">
    <property type="term" value="F:5-amino-6-(5-phosphoribosylamino)uracil reductase activity"/>
    <property type="evidence" value="ECO:0007669"/>
    <property type="project" value="InterPro"/>
</dbReference>
<dbReference type="InterPro" id="IPR024072">
    <property type="entry name" value="DHFR-like_dom_sf"/>
</dbReference>
<dbReference type="InterPro" id="IPR002734">
    <property type="entry name" value="RibDG_C"/>
</dbReference>